<accession>A0A844NSB2</accession>
<evidence type="ECO:0000313" key="4">
    <source>
        <dbReference type="Proteomes" id="UP000433532"/>
    </source>
</evidence>
<dbReference type="SUPFAM" id="SSF54001">
    <property type="entry name" value="Cysteine proteinases"/>
    <property type="match status" value="1"/>
</dbReference>
<sequence length="334" mass="37539">MQKPEPGQAERAPCETLQEKHETKEEPSIFQSLGRPLILSEPLTLEQLDANRAYLLADSQGRILAAKNGKTESSDWNWAQMVDKEEHRNWIFGVTFSSPPTQESPSTILLGWPYNHVWLHSNGTLPASWQWAFWGGEKYSNSSTPDLRFYLASDNSLTTSDGTMALCEDDGDVYIGSKTSYTPIRFTIHTFFLANPAIFALGQATWPDISFSQVNVQLANYECELVDENKINSIYKNFRSSTSVSYKNDIFECDDFSFAFKAYASLQAYKDSQALKLQRAYAVGILFGASKTGGDGHAVNFFVNYSGELKIIEPQNGKISDAARWDYTPTFMII</sequence>
<dbReference type="InterPro" id="IPR040600">
    <property type="entry name" value="Agglutinin_C"/>
</dbReference>
<reference evidence="3 4" key="1">
    <citation type="submission" date="2019-11" db="EMBL/GenBank/DDBJ databases">
        <title>Genomes of ocular Pseudomonas aeruginosa isolates.</title>
        <authorList>
            <person name="Khan M."/>
            <person name="Rice S.A."/>
            <person name="Willcox M.D.P."/>
            <person name="Stapleton F."/>
        </authorList>
    </citation>
    <scope>NUCLEOTIDE SEQUENCE [LARGE SCALE GENOMIC DNA]</scope>
    <source>
        <strain evidence="3 4">PA221</strain>
    </source>
</reference>
<evidence type="ECO:0000313" key="3">
    <source>
        <dbReference type="EMBL" id="MUI38648.1"/>
    </source>
</evidence>
<gene>
    <name evidence="3" type="ORF">GNQ48_26945</name>
</gene>
<comment type="caution">
    <text evidence="3">The sequence shown here is derived from an EMBL/GenBank/DDBJ whole genome shotgun (WGS) entry which is preliminary data.</text>
</comment>
<evidence type="ECO:0000259" key="2">
    <source>
        <dbReference type="Pfam" id="PF18021"/>
    </source>
</evidence>
<dbReference type="Pfam" id="PF18021">
    <property type="entry name" value="Agglutinin_C"/>
    <property type="match status" value="1"/>
</dbReference>
<dbReference type="AlphaFoldDB" id="A0A844NSB2"/>
<dbReference type="EMBL" id="WOAD01000033">
    <property type="protein sequence ID" value="MUI38648.1"/>
    <property type="molecule type" value="Genomic_DNA"/>
</dbReference>
<feature type="compositionally biased region" description="Basic and acidic residues" evidence="1">
    <location>
        <begin position="17"/>
        <end position="27"/>
    </location>
</feature>
<dbReference type="Proteomes" id="UP000433532">
    <property type="component" value="Unassembled WGS sequence"/>
</dbReference>
<organism evidence="3 4">
    <name type="scientific">Pseudomonas aeruginosa</name>
    <dbReference type="NCBI Taxonomy" id="287"/>
    <lineage>
        <taxon>Bacteria</taxon>
        <taxon>Pseudomonadati</taxon>
        <taxon>Pseudomonadota</taxon>
        <taxon>Gammaproteobacteria</taxon>
        <taxon>Pseudomonadales</taxon>
        <taxon>Pseudomonadaceae</taxon>
        <taxon>Pseudomonas</taxon>
    </lineage>
</organism>
<dbReference type="InterPro" id="IPR038765">
    <property type="entry name" value="Papain-like_cys_pep_sf"/>
</dbReference>
<protein>
    <recommendedName>
        <fullName evidence="2">Agglutinin C-terminal domain-containing protein</fullName>
    </recommendedName>
</protein>
<feature type="region of interest" description="Disordered" evidence="1">
    <location>
        <begin position="1"/>
        <end position="27"/>
    </location>
</feature>
<dbReference type="RefSeq" id="WP_153575143.1">
    <property type="nucleotide sequence ID" value="NZ_CATOXZ010000008.1"/>
</dbReference>
<feature type="domain" description="Agglutinin C-terminal" evidence="2">
    <location>
        <begin position="225"/>
        <end position="319"/>
    </location>
</feature>
<proteinExistence type="predicted"/>
<evidence type="ECO:0000256" key="1">
    <source>
        <dbReference type="SAM" id="MobiDB-lite"/>
    </source>
</evidence>
<name>A0A844NSB2_PSEAI</name>
<dbReference type="Gene3D" id="3.30.460.70">
    <property type="match status" value="1"/>
</dbReference>